<keyword evidence="4" id="KW-1185">Reference proteome</keyword>
<dbReference type="NCBIfam" id="NF009314">
    <property type="entry name" value="PRK12674.1-2"/>
    <property type="match status" value="1"/>
</dbReference>
<comment type="similarity">
    <text evidence="1">Belongs to the CPA3 antiporters (TC 2.A.63) subunit G family.</text>
</comment>
<comment type="caution">
    <text evidence="3">The sequence shown here is derived from an EMBL/GenBank/DDBJ whole genome shotgun (WGS) entry which is preliminary data.</text>
</comment>
<keyword evidence="2" id="KW-1133">Transmembrane helix</keyword>
<protein>
    <submittedName>
        <fullName evidence="3">Multisubunit sodium/proton antiporter MrpG subunit</fullName>
    </submittedName>
</protein>
<accession>A0A2T1A352</accession>
<dbReference type="InterPro" id="IPR005133">
    <property type="entry name" value="PhaG_MnhG_YufB"/>
</dbReference>
<dbReference type="PANTHER" id="PTHR34703:SF1">
    <property type="entry name" value="ANTIPORTER SUBUNIT MNHG2-RELATED"/>
    <property type="match status" value="1"/>
</dbReference>
<dbReference type="EMBL" id="PVUE01000003">
    <property type="protein sequence ID" value="PRZ43016.1"/>
    <property type="molecule type" value="Genomic_DNA"/>
</dbReference>
<dbReference type="OrthoDB" id="3214257at2"/>
<dbReference type="AlphaFoldDB" id="A0A2T1A352"/>
<sequence length="123" mass="13247">MNWESVANVIAAILLLAGASLCLAAAVGLVRFPDVLSRMHSATKPQTLGLLLIVLGVGLVLRSWSAWGILSLVFVMQLLTAPVAAHMVGRAAYRSGQVDESRLLRDELAEALRKAEDDPRDEK</sequence>
<reference evidence="3 4" key="1">
    <citation type="submission" date="2018-03" db="EMBL/GenBank/DDBJ databases">
        <title>Genomic Encyclopedia of Archaeal and Bacterial Type Strains, Phase II (KMG-II): from individual species to whole genera.</title>
        <authorList>
            <person name="Goeker M."/>
        </authorList>
    </citation>
    <scope>NUCLEOTIDE SEQUENCE [LARGE SCALE GENOMIC DNA]</scope>
    <source>
        <strain evidence="3 4">DSM 100065</strain>
    </source>
</reference>
<evidence type="ECO:0000256" key="1">
    <source>
        <dbReference type="ARBA" id="ARBA00008404"/>
    </source>
</evidence>
<dbReference type="RefSeq" id="WP_106348001.1">
    <property type="nucleotide sequence ID" value="NZ_PVUE01000003.1"/>
</dbReference>
<dbReference type="GO" id="GO:0015385">
    <property type="term" value="F:sodium:proton antiporter activity"/>
    <property type="evidence" value="ECO:0007669"/>
    <property type="project" value="TreeGrafter"/>
</dbReference>
<gene>
    <name evidence="3" type="ORF">CLV47_10372</name>
</gene>
<name>A0A2T1A352_9ACTN</name>
<dbReference type="NCBIfam" id="TIGR01300">
    <property type="entry name" value="CPA3_mnhG_phaG"/>
    <property type="match status" value="1"/>
</dbReference>
<dbReference type="Proteomes" id="UP000237752">
    <property type="component" value="Unassembled WGS sequence"/>
</dbReference>
<organism evidence="3 4">
    <name type="scientific">Antricoccus suffuscus</name>
    <dbReference type="NCBI Taxonomy" id="1629062"/>
    <lineage>
        <taxon>Bacteria</taxon>
        <taxon>Bacillati</taxon>
        <taxon>Actinomycetota</taxon>
        <taxon>Actinomycetes</taxon>
        <taxon>Geodermatophilales</taxon>
        <taxon>Antricoccaceae</taxon>
        <taxon>Antricoccus</taxon>
    </lineage>
</organism>
<evidence type="ECO:0000256" key="2">
    <source>
        <dbReference type="SAM" id="Phobius"/>
    </source>
</evidence>
<feature type="transmembrane region" description="Helical" evidence="2">
    <location>
        <begin position="6"/>
        <end position="30"/>
    </location>
</feature>
<dbReference type="Pfam" id="PF03334">
    <property type="entry name" value="PhaG_MnhG_YufB"/>
    <property type="match status" value="1"/>
</dbReference>
<proteinExistence type="inferred from homology"/>
<keyword evidence="2" id="KW-0472">Membrane</keyword>
<dbReference type="PANTHER" id="PTHR34703">
    <property type="entry name" value="ANTIPORTER SUBUNIT MNHG2-RELATED"/>
    <property type="match status" value="1"/>
</dbReference>
<evidence type="ECO:0000313" key="4">
    <source>
        <dbReference type="Proteomes" id="UP000237752"/>
    </source>
</evidence>
<feature type="transmembrane region" description="Helical" evidence="2">
    <location>
        <begin position="42"/>
        <end position="61"/>
    </location>
</feature>
<evidence type="ECO:0000313" key="3">
    <source>
        <dbReference type="EMBL" id="PRZ43016.1"/>
    </source>
</evidence>
<keyword evidence="2" id="KW-0812">Transmembrane</keyword>